<organism evidence="3 4">
    <name type="scientific">Ktedonobacter racemifer DSM 44963</name>
    <dbReference type="NCBI Taxonomy" id="485913"/>
    <lineage>
        <taxon>Bacteria</taxon>
        <taxon>Bacillati</taxon>
        <taxon>Chloroflexota</taxon>
        <taxon>Ktedonobacteria</taxon>
        <taxon>Ktedonobacterales</taxon>
        <taxon>Ktedonobacteraceae</taxon>
        <taxon>Ktedonobacter</taxon>
    </lineage>
</organism>
<comment type="similarity">
    <text evidence="1">Belongs to the AHA1 family.</text>
</comment>
<dbReference type="InParanoid" id="D6TTP6"/>
<dbReference type="EMBL" id="ADVG01000003">
    <property type="protein sequence ID" value="EFH83797.1"/>
    <property type="molecule type" value="Genomic_DNA"/>
</dbReference>
<dbReference type="SUPFAM" id="SSF55961">
    <property type="entry name" value="Bet v1-like"/>
    <property type="match status" value="1"/>
</dbReference>
<evidence type="ECO:0000259" key="2">
    <source>
        <dbReference type="Pfam" id="PF08327"/>
    </source>
</evidence>
<dbReference type="InterPro" id="IPR023393">
    <property type="entry name" value="START-like_dom_sf"/>
</dbReference>
<evidence type="ECO:0000313" key="3">
    <source>
        <dbReference type="EMBL" id="EFH83797.1"/>
    </source>
</evidence>
<evidence type="ECO:0000256" key="1">
    <source>
        <dbReference type="ARBA" id="ARBA00006817"/>
    </source>
</evidence>
<reference evidence="3 4" key="1">
    <citation type="journal article" date="2011" name="Stand. Genomic Sci.">
        <title>Non-contiguous finished genome sequence and contextual data of the filamentous soil bacterium Ktedonobacter racemifer type strain (SOSP1-21).</title>
        <authorList>
            <person name="Chang Y.J."/>
            <person name="Land M."/>
            <person name="Hauser L."/>
            <person name="Chertkov O."/>
            <person name="Del Rio T.G."/>
            <person name="Nolan M."/>
            <person name="Copeland A."/>
            <person name="Tice H."/>
            <person name="Cheng J.F."/>
            <person name="Lucas S."/>
            <person name="Han C."/>
            <person name="Goodwin L."/>
            <person name="Pitluck S."/>
            <person name="Ivanova N."/>
            <person name="Ovchinikova G."/>
            <person name="Pati A."/>
            <person name="Chen A."/>
            <person name="Palaniappan K."/>
            <person name="Mavromatis K."/>
            <person name="Liolios K."/>
            <person name="Brettin T."/>
            <person name="Fiebig A."/>
            <person name="Rohde M."/>
            <person name="Abt B."/>
            <person name="Goker M."/>
            <person name="Detter J.C."/>
            <person name="Woyke T."/>
            <person name="Bristow J."/>
            <person name="Eisen J.A."/>
            <person name="Markowitz V."/>
            <person name="Hugenholtz P."/>
            <person name="Kyrpides N.C."/>
            <person name="Klenk H.P."/>
            <person name="Lapidus A."/>
        </authorList>
    </citation>
    <scope>NUCLEOTIDE SEQUENCE [LARGE SCALE GENOMIC DNA]</scope>
    <source>
        <strain evidence="4">DSM 44963</strain>
    </source>
</reference>
<comment type="caution">
    <text evidence="3">The sequence shown here is derived from an EMBL/GenBank/DDBJ whole genome shotgun (WGS) entry which is preliminary data.</text>
</comment>
<dbReference type="InterPro" id="IPR013538">
    <property type="entry name" value="ASHA1/2-like_C"/>
</dbReference>
<name>D6TTP6_KTERA</name>
<dbReference type="Pfam" id="PF08327">
    <property type="entry name" value="AHSA1"/>
    <property type="match status" value="1"/>
</dbReference>
<accession>D6TTP6</accession>
<dbReference type="eggNOG" id="COG3832">
    <property type="taxonomic scope" value="Bacteria"/>
</dbReference>
<proteinExistence type="inferred from homology"/>
<dbReference type="Gene3D" id="3.30.530.20">
    <property type="match status" value="1"/>
</dbReference>
<dbReference type="STRING" id="485913.Krac_4793"/>
<protein>
    <recommendedName>
        <fullName evidence="2">Activator of Hsp90 ATPase homologue 1/2-like C-terminal domain-containing protein</fullName>
    </recommendedName>
</protein>
<evidence type="ECO:0000313" key="4">
    <source>
        <dbReference type="Proteomes" id="UP000004508"/>
    </source>
</evidence>
<gene>
    <name evidence="3" type="ORF">Krac_4793</name>
</gene>
<feature type="domain" description="Activator of Hsp90 ATPase homologue 1/2-like C-terminal" evidence="2">
    <location>
        <begin position="15"/>
        <end position="134"/>
    </location>
</feature>
<dbReference type="Proteomes" id="UP000004508">
    <property type="component" value="Unassembled WGS sequence"/>
</dbReference>
<keyword evidence="4" id="KW-1185">Reference proteome</keyword>
<dbReference type="AlphaFoldDB" id="D6TTP6"/>
<sequence>MNTQNFTTTLLVDQTPEEVFNAINNVRGWWSKDIEGSTDKLNDEFIFQVKDVHYSKIKLREVIPNKQVVWFVMYNYLNFVKDKSEWTGTKVRFEISQQGNKTQLLFTHEGLVPEFECYGVCSTAWTNYVQDSLLSLITTGKGHPNLEESDTKIDIEMKN</sequence>
<dbReference type="OrthoDB" id="287565at2"/>
<dbReference type="RefSeq" id="WP_007914764.1">
    <property type="nucleotide sequence ID" value="NZ_ADVG01000003.1"/>
</dbReference>
<dbReference type="CDD" id="cd07814">
    <property type="entry name" value="SRPBCC_CalC_Aha1-like"/>
    <property type="match status" value="1"/>
</dbReference>